<dbReference type="Gene3D" id="3.30.479.30">
    <property type="entry name" value="Band 7 domain"/>
    <property type="match status" value="1"/>
</dbReference>
<dbReference type="PANTHER" id="PTHR43446">
    <property type="entry name" value="MEMBRANE PROTEIN-RELATED"/>
    <property type="match status" value="1"/>
</dbReference>
<sequence length="285" mass="31498">MNNIREKKAFQMNGFLFLLIELILLGAGLILIFGMENLALGITCIAVVLICANGFGLIQPNEAHVLTFFGRYVGTIRNDGFYWTNPLVGRKKLSLRVRNFHSDKIKVNDADGNPIVIGAVIVWRVVDTAKAVFDVENFSVFVDVQSETAIRTLASRYPYDSHEEGNPSLRGAPEDVVETLREELQERLEIAGVEVLEARISHLAYAPEIAQAMLRRQQAQAVVAARKQIVEGAMGMVKMALQELEQQGVVELDEERKAAMVNNLLVALVSEGETTPVINTGSLYS</sequence>
<evidence type="ECO:0000313" key="3">
    <source>
        <dbReference type="EMBL" id="SMP14332.1"/>
    </source>
</evidence>
<gene>
    <name evidence="3" type="ORF">SAMN06265361_102569</name>
</gene>
<protein>
    <submittedName>
        <fullName evidence="3">SPFH domain / Band 7 family protein</fullName>
    </submittedName>
</protein>
<evidence type="ECO:0000256" key="1">
    <source>
        <dbReference type="SAM" id="Phobius"/>
    </source>
</evidence>
<dbReference type="RefSeq" id="WP_189318875.1">
    <property type="nucleotide sequence ID" value="NZ_FXTU01000002.1"/>
</dbReference>
<dbReference type="InterPro" id="IPR001107">
    <property type="entry name" value="Band_7"/>
</dbReference>
<reference evidence="3" key="1">
    <citation type="submission" date="2017-05" db="EMBL/GenBank/DDBJ databases">
        <authorList>
            <person name="Varghese N."/>
            <person name="Submissions S."/>
        </authorList>
    </citation>
    <scope>NUCLEOTIDE SEQUENCE</scope>
    <source>
        <strain evidence="3">DSM 45262</strain>
    </source>
</reference>
<proteinExistence type="predicted"/>
<dbReference type="Pfam" id="PF01145">
    <property type="entry name" value="Band_7"/>
    <property type="match status" value="1"/>
</dbReference>
<dbReference type="InterPro" id="IPR036013">
    <property type="entry name" value="Band_7/SPFH_dom_sf"/>
</dbReference>
<keyword evidence="1" id="KW-1133">Transmembrane helix</keyword>
<dbReference type="PANTHER" id="PTHR43446:SF1">
    <property type="entry name" value="BAND 7 DOMAIN-CONTAINING PROTEIN"/>
    <property type="match status" value="1"/>
</dbReference>
<dbReference type="Proteomes" id="UP001157946">
    <property type="component" value="Unassembled WGS sequence"/>
</dbReference>
<keyword evidence="1" id="KW-0472">Membrane</keyword>
<feature type="transmembrane region" description="Helical" evidence="1">
    <location>
        <begin position="12"/>
        <end position="32"/>
    </location>
</feature>
<organism evidence="3 4">
    <name type="scientific">Laceyella tengchongensis</name>
    <dbReference type="NCBI Taxonomy" id="574699"/>
    <lineage>
        <taxon>Bacteria</taxon>
        <taxon>Bacillati</taxon>
        <taxon>Bacillota</taxon>
        <taxon>Bacilli</taxon>
        <taxon>Bacillales</taxon>
        <taxon>Thermoactinomycetaceae</taxon>
        <taxon>Laceyella</taxon>
    </lineage>
</organism>
<evidence type="ECO:0000313" key="4">
    <source>
        <dbReference type="Proteomes" id="UP001157946"/>
    </source>
</evidence>
<feature type="domain" description="Band 7" evidence="2">
    <location>
        <begin position="53"/>
        <end position="217"/>
    </location>
</feature>
<name>A0AA45WMI3_9BACL</name>
<dbReference type="SUPFAM" id="SSF117892">
    <property type="entry name" value="Band 7/SPFH domain"/>
    <property type="match status" value="1"/>
</dbReference>
<evidence type="ECO:0000259" key="2">
    <source>
        <dbReference type="SMART" id="SM00244"/>
    </source>
</evidence>
<dbReference type="EMBL" id="FXTU01000002">
    <property type="protein sequence ID" value="SMP14332.1"/>
    <property type="molecule type" value="Genomic_DNA"/>
</dbReference>
<keyword evidence="1" id="KW-0812">Transmembrane</keyword>
<dbReference type="AlphaFoldDB" id="A0AA45WMI3"/>
<dbReference type="SMART" id="SM00244">
    <property type="entry name" value="PHB"/>
    <property type="match status" value="1"/>
</dbReference>
<keyword evidence="4" id="KW-1185">Reference proteome</keyword>
<dbReference type="CDD" id="cd03402">
    <property type="entry name" value="SPFH_like_u2"/>
    <property type="match status" value="1"/>
</dbReference>
<accession>A0AA45WMI3</accession>
<comment type="caution">
    <text evidence="3">The sequence shown here is derived from an EMBL/GenBank/DDBJ whole genome shotgun (WGS) entry which is preliminary data.</text>
</comment>
<feature type="transmembrane region" description="Helical" evidence="1">
    <location>
        <begin position="38"/>
        <end position="58"/>
    </location>
</feature>